<reference evidence="2" key="1">
    <citation type="submission" date="2016-08" db="EMBL/GenBank/DDBJ databases">
        <authorList>
            <person name="Merda D."/>
            <person name="Briand M."/>
            <person name="Taghouti G."/>
            <person name="Carrere S."/>
            <person name="Gouzy J."/>
            <person name="Portier P."/>
            <person name="Jacques M.-A."/>
            <person name="Fischer-Le Saux M."/>
        </authorList>
    </citation>
    <scope>NUCLEOTIDE SEQUENCE [LARGE SCALE GENOMIC DNA]</scope>
    <source>
        <strain evidence="2">CFBP1156</strain>
    </source>
</reference>
<protein>
    <submittedName>
        <fullName evidence="1">Uncharacterized protein</fullName>
    </submittedName>
</protein>
<evidence type="ECO:0000313" key="1">
    <source>
        <dbReference type="EMBL" id="PPU98398.1"/>
    </source>
</evidence>
<dbReference type="Proteomes" id="UP000238261">
    <property type="component" value="Unassembled WGS sequence"/>
</dbReference>
<organism evidence="1 2">
    <name type="scientific">Xanthomonas hyacinthi</name>
    <dbReference type="NCBI Taxonomy" id="56455"/>
    <lineage>
        <taxon>Bacteria</taxon>
        <taxon>Pseudomonadati</taxon>
        <taxon>Pseudomonadota</taxon>
        <taxon>Gammaproteobacteria</taxon>
        <taxon>Lysobacterales</taxon>
        <taxon>Lysobacteraceae</taxon>
        <taxon>Xanthomonas</taxon>
    </lineage>
</organism>
<dbReference type="EMBL" id="MDEG01000004">
    <property type="protein sequence ID" value="PPU98398.1"/>
    <property type="molecule type" value="Genomic_DNA"/>
</dbReference>
<dbReference type="AlphaFoldDB" id="A0A2S7EZ25"/>
<keyword evidence="2" id="KW-1185">Reference proteome</keyword>
<comment type="caution">
    <text evidence="1">The sequence shown here is derived from an EMBL/GenBank/DDBJ whole genome shotgun (WGS) entry which is preliminary data.</text>
</comment>
<proteinExistence type="predicted"/>
<evidence type="ECO:0000313" key="2">
    <source>
        <dbReference type="Proteomes" id="UP000238261"/>
    </source>
</evidence>
<sequence>MLLDEAWILALPGAAAVNAALRCAWRVAVVPEQPRPSPPASPCGVLRSRNAIATVAPDPQALPAMKTSCAVAFSTLRTVLLVALLAAPVVTGRGG</sequence>
<accession>A0A2S7EZ25</accession>
<name>A0A2S7EZ25_9XANT</name>
<gene>
    <name evidence="1" type="ORF">XhyaCFBP1156_06680</name>
</gene>